<dbReference type="Pfam" id="PF19289">
    <property type="entry name" value="PmbA_TldD_3rd"/>
    <property type="match status" value="1"/>
</dbReference>
<evidence type="ECO:0000259" key="6">
    <source>
        <dbReference type="Pfam" id="PF19289"/>
    </source>
</evidence>
<accession>A0A9D1M5F5</accession>
<feature type="domain" description="Metalloprotease TldD/E central" evidence="7">
    <location>
        <begin position="116"/>
        <end position="219"/>
    </location>
</feature>
<evidence type="ECO:0000259" key="7">
    <source>
        <dbReference type="Pfam" id="PF19290"/>
    </source>
</evidence>
<dbReference type="SUPFAM" id="SSF111283">
    <property type="entry name" value="Putative modulator of DNA gyrase, PmbA/TldD"/>
    <property type="match status" value="1"/>
</dbReference>
<dbReference type="Pfam" id="PF01523">
    <property type="entry name" value="PmbA_TldD_1st"/>
    <property type="match status" value="1"/>
</dbReference>
<evidence type="ECO:0000256" key="1">
    <source>
        <dbReference type="ARBA" id="ARBA00005836"/>
    </source>
</evidence>
<dbReference type="AlphaFoldDB" id="A0A9D1M5F5"/>
<keyword evidence="2" id="KW-0645">Protease</keyword>
<comment type="caution">
    <text evidence="8">The sequence shown here is derived from an EMBL/GenBank/DDBJ whole genome shotgun (WGS) entry which is preliminary data.</text>
</comment>
<evidence type="ECO:0000256" key="4">
    <source>
        <dbReference type="ARBA" id="ARBA00023049"/>
    </source>
</evidence>
<dbReference type="GO" id="GO:0005829">
    <property type="term" value="C:cytosol"/>
    <property type="evidence" value="ECO:0007669"/>
    <property type="project" value="TreeGrafter"/>
</dbReference>
<dbReference type="PIRSF" id="PIRSF004919">
    <property type="entry name" value="TldD"/>
    <property type="match status" value="1"/>
</dbReference>
<reference evidence="8" key="1">
    <citation type="submission" date="2020-10" db="EMBL/GenBank/DDBJ databases">
        <authorList>
            <person name="Gilroy R."/>
        </authorList>
    </citation>
    <scope>NUCLEOTIDE SEQUENCE</scope>
    <source>
        <strain evidence="8">ChiW3-316</strain>
    </source>
</reference>
<proteinExistence type="inferred from homology"/>
<evidence type="ECO:0000313" key="9">
    <source>
        <dbReference type="Proteomes" id="UP000824107"/>
    </source>
</evidence>
<reference evidence="8" key="2">
    <citation type="journal article" date="2021" name="PeerJ">
        <title>Extensive microbial diversity within the chicken gut microbiome revealed by metagenomics and culture.</title>
        <authorList>
            <person name="Gilroy R."/>
            <person name="Ravi A."/>
            <person name="Getino M."/>
            <person name="Pursley I."/>
            <person name="Horton D.L."/>
            <person name="Alikhan N.F."/>
            <person name="Baker D."/>
            <person name="Gharbi K."/>
            <person name="Hall N."/>
            <person name="Watson M."/>
            <person name="Adriaenssens E.M."/>
            <person name="Foster-Nyarko E."/>
            <person name="Jarju S."/>
            <person name="Secka A."/>
            <person name="Antonio M."/>
            <person name="Oren A."/>
            <person name="Chaudhuri R.R."/>
            <person name="La Ragione R."/>
            <person name="Hildebrand F."/>
            <person name="Pallen M.J."/>
        </authorList>
    </citation>
    <scope>NUCLEOTIDE SEQUENCE</scope>
    <source>
        <strain evidence="8">ChiW3-316</strain>
    </source>
</reference>
<dbReference type="InterPro" id="IPR002510">
    <property type="entry name" value="Metalloprtase-TldD/E_N"/>
</dbReference>
<dbReference type="InterPro" id="IPR045570">
    <property type="entry name" value="Metalloprtase-TldD/E_cen_dom"/>
</dbReference>
<dbReference type="PANTHER" id="PTHR30624:SF4">
    <property type="entry name" value="METALLOPROTEASE TLDD"/>
    <property type="match status" value="1"/>
</dbReference>
<name>A0A9D1M5F5_9PROT</name>
<dbReference type="GO" id="GO:0008237">
    <property type="term" value="F:metallopeptidase activity"/>
    <property type="evidence" value="ECO:0007669"/>
    <property type="project" value="UniProtKB-KW"/>
</dbReference>
<evidence type="ECO:0000256" key="2">
    <source>
        <dbReference type="ARBA" id="ARBA00022670"/>
    </source>
</evidence>
<dbReference type="PANTHER" id="PTHR30624">
    <property type="entry name" value="UNCHARACTERIZED PROTEIN TLDD AND PMBA"/>
    <property type="match status" value="1"/>
</dbReference>
<gene>
    <name evidence="8" type="ORF">IAD20_07715</name>
</gene>
<feature type="domain" description="Metalloprotease TldD/E C-terminal" evidence="6">
    <location>
        <begin position="227"/>
        <end position="459"/>
    </location>
</feature>
<dbReference type="InterPro" id="IPR035068">
    <property type="entry name" value="TldD/PmbA_N"/>
</dbReference>
<dbReference type="InterPro" id="IPR025502">
    <property type="entry name" value="TldD"/>
</dbReference>
<evidence type="ECO:0000256" key="3">
    <source>
        <dbReference type="ARBA" id="ARBA00022801"/>
    </source>
</evidence>
<evidence type="ECO:0000313" key="8">
    <source>
        <dbReference type="EMBL" id="HIU53949.1"/>
    </source>
</evidence>
<sequence length="461" mass="49433">MLDKSIVEKVLLRAAETGADFAELFAEQGRDLHLSMGAGRINAATSGLESGAGIRLFKGDLTSYAYTNDLSEAGLMRAAAKAAAAIAENRLIKKINLNEQRFENNHKFSIDLFGKSRGELIDFMRRGSDRLYAESPLISRADVGLSEKQRRVLVANSDGLWAEDERRYARYSLSVIAEDGSEKFSCFRSRGGMCGCELFDAGKAEALAAELVKDSVEMLRAENCPAGRLPVVICPEIGGILFHEACGHSLEATAVAKNASVFAGRLGAQIANEKVTLIDDGTLPNHWGSINMDDEGHKTQRNVLIENGILKSYLVDRFNGRKMGMAATGSARRQDYTYVPTSRMTNTFVAAGTDNPEEIVASTPYGIYVAQIKGGSVQPQSGEFNFSVNRAYLIEKGRITKPVKGAKLIGTGAEVLMNIDMVGSDLAVGGCGICGSVSGGVPVGNGQPTLRVKEMTVGGQK</sequence>
<dbReference type="InterPro" id="IPR051463">
    <property type="entry name" value="Peptidase_U62_metallo"/>
</dbReference>
<dbReference type="InterPro" id="IPR045569">
    <property type="entry name" value="Metalloprtase-TldD/E_C"/>
</dbReference>
<dbReference type="GO" id="GO:0006508">
    <property type="term" value="P:proteolysis"/>
    <property type="evidence" value="ECO:0007669"/>
    <property type="project" value="UniProtKB-KW"/>
</dbReference>
<dbReference type="Proteomes" id="UP000824107">
    <property type="component" value="Unassembled WGS sequence"/>
</dbReference>
<organism evidence="8 9">
    <name type="scientific">Candidatus Scatocola faecipullorum</name>
    <dbReference type="NCBI Taxonomy" id="2840917"/>
    <lineage>
        <taxon>Bacteria</taxon>
        <taxon>Pseudomonadati</taxon>
        <taxon>Pseudomonadota</taxon>
        <taxon>Alphaproteobacteria</taxon>
        <taxon>Rhodospirillales</taxon>
        <taxon>Rhodospirillaceae</taxon>
        <taxon>Rhodospirillaceae incertae sedis</taxon>
        <taxon>Candidatus Scatocola</taxon>
    </lineage>
</organism>
<feature type="domain" description="Metalloprotease TldD/E N-terminal" evidence="5">
    <location>
        <begin position="22"/>
        <end position="85"/>
    </location>
</feature>
<comment type="similarity">
    <text evidence="1">Belongs to the peptidase U62 family.</text>
</comment>
<dbReference type="Pfam" id="PF19290">
    <property type="entry name" value="PmbA_TldD_2nd"/>
    <property type="match status" value="1"/>
</dbReference>
<keyword evidence="3" id="KW-0378">Hydrolase</keyword>
<dbReference type="Gene3D" id="3.30.2290.10">
    <property type="entry name" value="PmbA/TldD superfamily"/>
    <property type="match status" value="1"/>
</dbReference>
<keyword evidence="4" id="KW-0482">Metalloprotease</keyword>
<dbReference type="EMBL" id="DVNC01000051">
    <property type="protein sequence ID" value="HIU53949.1"/>
    <property type="molecule type" value="Genomic_DNA"/>
</dbReference>
<evidence type="ECO:0000259" key="5">
    <source>
        <dbReference type="Pfam" id="PF01523"/>
    </source>
</evidence>
<protein>
    <submittedName>
        <fullName evidence="8">TldD/PmbA family protein</fullName>
    </submittedName>
</protein>
<dbReference type="InterPro" id="IPR036059">
    <property type="entry name" value="TldD/PmbA_sf"/>
</dbReference>